<sequence>MVLDYPNVDDQNLIRQVQEWISTVSNSVPPTESTVSADEFMDNLWWLVHVQGVQSPHLSEIRRPIEYRRRGERKLGEIRAVIQNRYDFFTRSPTDCAFCAHPHYSGACWDVISTAQRRALARSDGICVCCFERGSHRCYRRNDPCVLCEKSGHHNVFCYETGALVKMEAYLTQMYPWS</sequence>
<reference evidence="1 2" key="1">
    <citation type="journal article" date="2015" name="Genome Biol.">
        <title>Comparative genomics of Steinernema reveals deeply conserved gene regulatory networks.</title>
        <authorList>
            <person name="Dillman A.R."/>
            <person name="Macchietto M."/>
            <person name="Porter C.F."/>
            <person name="Rogers A."/>
            <person name="Williams B."/>
            <person name="Antoshechkin I."/>
            <person name="Lee M.M."/>
            <person name="Goodwin Z."/>
            <person name="Lu X."/>
            <person name="Lewis E.E."/>
            <person name="Goodrich-Blair H."/>
            <person name="Stock S.P."/>
            <person name="Adams B.J."/>
            <person name="Sternberg P.W."/>
            <person name="Mortazavi A."/>
        </authorList>
    </citation>
    <scope>NUCLEOTIDE SEQUENCE [LARGE SCALE GENOMIC DNA]</scope>
    <source>
        <strain evidence="1 2">ALL</strain>
    </source>
</reference>
<keyword evidence="2" id="KW-1185">Reference proteome</keyword>
<evidence type="ECO:0000313" key="2">
    <source>
        <dbReference type="Proteomes" id="UP000298663"/>
    </source>
</evidence>
<dbReference type="Proteomes" id="UP000298663">
    <property type="component" value="Unassembled WGS sequence"/>
</dbReference>
<gene>
    <name evidence="1" type="ORF">L596_000910</name>
</gene>
<dbReference type="AlphaFoldDB" id="A0A4U8UK27"/>
<dbReference type="EMBL" id="AZBU02000001">
    <property type="protein sequence ID" value="TMS33136.1"/>
    <property type="molecule type" value="Genomic_DNA"/>
</dbReference>
<proteinExistence type="predicted"/>
<reference evidence="1 2" key="2">
    <citation type="journal article" date="2019" name="G3 (Bethesda)">
        <title>Hybrid Assembly of the Genome of the Entomopathogenic Nematode Steinernema carpocapsae Identifies the X-Chromosome.</title>
        <authorList>
            <person name="Serra L."/>
            <person name="Macchietto M."/>
            <person name="Macias-Munoz A."/>
            <person name="McGill C.J."/>
            <person name="Rodriguez I.M."/>
            <person name="Rodriguez B."/>
            <person name="Murad R."/>
            <person name="Mortazavi A."/>
        </authorList>
    </citation>
    <scope>NUCLEOTIDE SEQUENCE [LARGE SCALE GENOMIC DNA]</scope>
    <source>
        <strain evidence="1 2">ALL</strain>
    </source>
</reference>
<comment type="caution">
    <text evidence="1">The sequence shown here is derived from an EMBL/GenBank/DDBJ whole genome shotgun (WGS) entry which is preliminary data.</text>
</comment>
<organism evidence="1 2">
    <name type="scientific">Steinernema carpocapsae</name>
    <name type="common">Entomopathogenic nematode</name>
    <dbReference type="NCBI Taxonomy" id="34508"/>
    <lineage>
        <taxon>Eukaryota</taxon>
        <taxon>Metazoa</taxon>
        <taxon>Ecdysozoa</taxon>
        <taxon>Nematoda</taxon>
        <taxon>Chromadorea</taxon>
        <taxon>Rhabditida</taxon>
        <taxon>Tylenchina</taxon>
        <taxon>Panagrolaimomorpha</taxon>
        <taxon>Strongyloidoidea</taxon>
        <taxon>Steinernematidae</taxon>
        <taxon>Steinernema</taxon>
    </lineage>
</organism>
<name>A0A4U8UK27_STECR</name>
<accession>A0A4U8UK27</accession>
<evidence type="ECO:0000313" key="1">
    <source>
        <dbReference type="EMBL" id="TMS33136.1"/>
    </source>
</evidence>
<protein>
    <submittedName>
        <fullName evidence="1">Uncharacterized protein</fullName>
    </submittedName>
</protein>